<dbReference type="PRINTS" id="PR00094">
    <property type="entry name" value="ADENYLTKNASE"/>
</dbReference>
<dbReference type="InterPro" id="IPR033690">
    <property type="entry name" value="Adenylat_kinase_CS"/>
</dbReference>
<dbReference type="GO" id="GO:0044209">
    <property type="term" value="P:AMP salvage"/>
    <property type="evidence" value="ECO:0007669"/>
    <property type="project" value="UniProtKB-UniRule"/>
</dbReference>
<feature type="region of interest" description="LID" evidence="5">
    <location>
        <begin position="124"/>
        <end position="161"/>
    </location>
</feature>
<evidence type="ECO:0000256" key="3">
    <source>
        <dbReference type="ARBA" id="ARBA00022741"/>
    </source>
</evidence>
<dbReference type="NCBIfam" id="TIGR01351">
    <property type="entry name" value="adk"/>
    <property type="match status" value="1"/>
</dbReference>
<keyword evidence="4 5" id="KW-0418">Kinase</keyword>
<reference evidence="11 12" key="1">
    <citation type="submission" date="2016-03" db="EMBL/GenBank/DDBJ databases">
        <authorList>
            <person name="Ploux O."/>
        </authorList>
    </citation>
    <scope>NUCLEOTIDE SEQUENCE [LARGE SCALE GENOMIC DNA]</scope>
    <source>
        <strain evidence="9 11">BER2</strain>
        <strain evidence="10 12">EC13</strain>
    </source>
</reference>
<dbReference type="PANTHER" id="PTHR23359">
    <property type="entry name" value="NUCLEOTIDE KINASE"/>
    <property type="match status" value="1"/>
</dbReference>
<evidence type="ECO:0000259" key="8">
    <source>
        <dbReference type="Pfam" id="PF05191"/>
    </source>
</evidence>
<comment type="subcellular location">
    <subcellularLocation>
        <location evidence="5 7">Cytoplasm</location>
    </subcellularLocation>
</comment>
<feature type="binding site" evidence="5">
    <location>
        <position position="31"/>
    </location>
    <ligand>
        <name>AMP</name>
        <dbReference type="ChEBI" id="CHEBI:456215"/>
    </ligand>
</feature>
<comment type="domain">
    <text evidence="5">Consists of three domains, a large central CORE domain and two small peripheral domains, NMPbind and LID, which undergo movements during catalysis. The LID domain closes over the site of phosphoryl transfer upon ATP binding. Assembling and dissambling the active center during each catalytic cycle provides an effective means to prevent ATP hydrolysis. Some bacteria have evolved a zinc-coordinating structure that stabilizes the LID domain.</text>
</comment>
<feature type="binding site" evidence="5">
    <location>
        <position position="151"/>
    </location>
    <ligand>
        <name>Zn(2+)</name>
        <dbReference type="ChEBI" id="CHEBI:29105"/>
        <note>structural</note>
    </ligand>
</feature>
<dbReference type="EC" id="2.7.4.3" evidence="5 7"/>
<comment type="subunit">
    <text evidence="5 7">Monomer.</text>
</comment>
<dbReference type="InterPro" id="IPR007862">
    <property type="entry name" value="Adenylate_kinase_lid-dom"/>
</dbReference>
<dbReference type="CDD" id="cd01428">
    <property type="entry name" value="ADK"/>
    <property type="match status" value="1"/>
</dbReference>
<evidence type="ECO:0000256" key="2">
    <source>
        <dbReference type="ARBA" id="ARBA00022727"/>
    </source>
</evidence>
<keyword evidence="5" id="KW-0479">Metal-binding</keyword>
<evidence type="ECO:0000256" key="1">
    <source>
        <dbReference type="ARBA" id="ARBA00022679"/>
    </source>
</evidence>
<dbReference type="Proteomes" id="UP000075391">
    <property type="component" value="Unassembled WGS sequence"/>
</dbReference>
<evidence type="ECO:0000256" key="7">
    <source>
        <dbReference type="RuleBase" id="RU003331"/>
    </source>
</evidence>
<gene>
    <name evidence="5" type="primary">adk</name>
    <name evidence="9" type="ORF">AZI85_07030</name>
    <name evidence="10" type="ORF">AZI87_02445</name>
</gene>
<dbReference type="GO" id="GO:0005737">
    <property type="term" value="C:cytoplasm"/>
    <property type="evidence" value="ECO:0007669"/>
    <property type="project" value="UniProtKB-SubCell"/>
</dbReference>
<dbReference type="RefSeq" id="WP_063204842.1">
    <property type="nucleotide sequence ID" value="NZ_CP168967.1"/>
</dbReference>
<dbReference type="InterPro" id="IPR000850">
    <property type="entry name" value="Adenylat/UMP-CMP_kin"/>
</dbReference>
<feature type="binding site" evidence="5">
    <location>
        <begin position="10"/>
        <end position="15"/>
    </location>
    <ligand>
        <name>ATP</name>
        <dbReference type="ChEBI" id="CHEBI:30616"/>
    </ligand>
</feature>
<evidence type="ECO:0000313" key="11">
    <source>
        <dbReference type="Proteomes" id="UP000075391"/>
    </source>
</evidence>
<feature type="binding site" evidence="5">
    <location>
        <position position="36"/>
    </location>
    <ligand>
        <name>AMP</name>
        <dbReference type="ChEBI" id="CHEBI:456215"/>
    </ligand>
</feature>
<comment type="pathway">
    <text evidence="5">Purine metabolism; AMP biosynthesis via salvage pathway; AMP from ADP: step 1/1.</text>
</comment>
<feature type="binding site" evidence="5">
    <location>
        <position position="158"/>
    </location>
    <ligand>
        <name>AMP</name>
        <dbReference type="ChEBI" id="CHEBI:456215"/>
    </ligand>
</feature>
<feature type="binding site" evidence="5">
    <location>
        <position position="90"/>
    </location>
    <ligand>
        <name>AMP</name>
        <dbReference type="ChEBI" id="CHEBI:456215"/>
    </ligand>
</feature>
<dbReference type="EMBL" id="LUKD01000001">
    <property type="protein sequence ID" value="KYG68140.1"/>
    <property type="molecule type" value="Genomic_DNA"/>
</dbReference>
<feature type="binding site" evidence="5">
    <location>
        <begin position="57"/>
        <end position="59"/>
    </location>
    <ligand>
        <name>AMP</name>
        <dbReference type="ChEBI" id="CHEBI:456215"/>
    </ligand>
</feature>
<dbReference type="GO" id="GO:0004017">
    <property type="term" value="F:AMP kinase activity"/>
    <property type="evidence" value="ECO:0007669"/>
    <property type="project" value="UniProtKB-UniRule"/>
</dbReference>
<feature type="binding site" evidence="5">
    <location>
        <position position="125"/>
    </location>
    <ligand>
        <name>ATP</name>
        <dbReference type="ChEBI" id="CHEBI:30616"/>
    </ligand>
</feature>
<comment type="catalytic activity">
    <reaction evidence="5 7">
        <text>AMP + ATP = 2 ADP</text>
        <dbReference type="Rhea" id="RHEA:12973"/>
        <dbReference type="ChEBI" id="CHEBI:30616"/>
        <dbReference type="ChEBI" id="CHEBI:456215"/>
        <dbReference type="ChEBI" id="CHEBI:456216"/>
        <dbReference type="EC" id="2.7.4.3"/>
    </reaction>
</comment>
<comment type="similarity">
    <text evidence="5 6">Belongs to the adenylate kinase family.</text>
</comment>
<dbReference type="GO" id="GO:0008270">
    <property type="term" value="F:zinc ion binding"/>
    <property type="evidence" value="ECO:0007669"/>
    <property type="project" value="UniProtKB-UniRule"/>
</dbReference>
<evidence type="ECO:0000256" key="5">
    <source>
        <dbReference type="HAMAP-Rule" id="MF_00235"/>
    </source>
</evidence>
<dbReference type="Pfam" id="PF05191">
    <property type="entry name" value="ADK_lid"/>
    <property type="match status" value="1"/>
</dbReference>
<dbReference type="EMBL" id="LUKF01000016">
    <property type="protein sequence ID" value="KYG61957.1"/>
    <property type="molecule type" value="Genomic_DNA"/>
</dbReference>
<name>A0A150WFQ6_BDEBC</name>
<evidence type="ECO:0000313" key="12">
    <source>
        <dbReference type="Proteomes" id="UP000075799"/>
    </source>
</evidence>
<keyword evidence="5" id="KW-0862">Zinc</keyword>
<dbReference type="FunFam" id="3.40.50.300:FF:000106">
    <property type="entry name" value="Adenylate kinase mitochondrial"/>
    <property type="match status" value="1"/>
</dbReference>
<dbReference type="GO" id="GO:0005524">
    <property type="term" value="F:ATP binding"/>
    <property type="evidence" value="ECO:0007669"/>
    <property type="project" value="UniProtKB-UniRule"/>
</dbReference>
<proteinExistence type="inferred from homology"/>
<dbReference type="NCBIfam" id="NF011100">
    <property type="entry name" value="PRK14527.1"/>
    <property type="match status" value="1"/>
</dbReference>
<dbReference type="Pfam" id="PF00406">
    <property type="entry name" value="ADK"/>
    <property type="match status" value="1"/>
</dbReference>
<dbReference type="AlphaFoldDB" id="A0A150WFQ6"/>
<keyword evidence="2 5" id="KW-0545">Nucleotide biosynthesis</keyword>
<feature type="domain" description="Adenylate kinase active site lid" evidence="8">
    <location>
        <begin position="125"/>
        <end position="160"/>
    </location>
</feature>
<dbReference type="NCBIfam" id="NF001381">
    <property type="entry name" value="PRK00279.1-3"/>
    <property type="match status" value="1"/>
</dbReference>
<dbReference type="InterPro" id="IPR027417">
    <property type="entry name" value="P-loop_NTPase"/>
</dbReference>
<dbReference type="HAMAP" id="MF_00235">
    <property type="entry name" value="Adenylate_kinase_Adk"/>
    <property type="match status" value="1"/>
</dbReference>
<feature type="binding site" evidence="5">
    <location>
        <position position="128"/>
    </location>
    <ligand>
        <name>Zn(2+)</name>
        <dbReference type="ChEBI" id="CHEBI:29105"/>
        <note>structural</note>
    </ligand>
</feature>
<feature type="binding site" evidence="5">
    <location>
        <position position="148"/>
    </location>
    <ligand>
        <name>Zn(2+)</name>
        <dbReference type="ChEBI" id="CHEBI:29105"/>
        <note>structural</note>
    </ligand>
</feature>
<comment type="function">
    <text evidence="5">Catalyzes the reversible transfer of the terminal phosphate group between ATP and AMP. Plays an important role in cellular energy homeostasis and in adenine nucleotide metabolism.</text>
</comment>
<dbReference type="UniPathway" id="UPA00588">
    <property type="reaction ID" value="UER00649"/>
</dbReference>
<evidence type="ECO:0000313" key="10">
    <source>
        <dbReference type="EMBL" id="KYG68140.1"/>
    </source>
</evidence>
<protein>
    <recommendedName>
        <fullName evidence="5 7">Adenylate kinase</fullName>
        <shortName evidence="5">AK</shortName>
        <ecNumber evidence="5 7">2.7.4.3</ecNumber>
    </recommendedName>
    <alternativeName>
        <fullName evidence="5">ATP-AMP transphosphorylase</fullName>
    </alternativeName>
    <alternativeName>
        <fullName evidence="5">ATP:AMP phosphotransferase</fullName>
    </alternativeName>
    <alternativeName>
        <fullName evidence="5">Adenylate monophosphate kinase</fullName>
    </alternativeName>
</protein>
<dbReference type="NCBIfam" id="NF001380">
    <property type="entry name" value="PRK00279.1-2"/>
    <property type="match status" value="1"/>
</dbReference>
<feature type="binding site" evidence="5">
    <location>
        <position position="197"/>
    </location>
    <ligand>
        <name>ATP</name>
        <dbReference type="ChEBI" id="CHEBI:30616"/>
    </ligand>
</feature>
<accession>A0A150WFQ6</accession>
<dbReference type="SUPFAM" id="SSF52540">
    <property type="entry name" value="P-loop containing nucleoside triphosphate hydrolases"/>
    <property type="match status" value="1"/>
</dbReference>
<keyword evidence="3 5" id="KW-0547">Nucleotide-binding</keyword>
<keyword evidence="5" id="KW-0963">Cytoplasm</keyword>
<evidence type="ECO:0000313" key="9">
    <source>
        <dbReference type="EMBL" id="KYG61957.1"/>
    </source>
</evidence>
<keyword evidence="5 7" id="KW-0067">ATP-binding</keyword>
<evidence type="ECO:0000256" key="6">
    <source>
        <dbReference type="RuleBase" id="RU003330"/>
    </source>
</evidence>
<dbReference type="InterPro" id="IPR006259">
    <property type="entry name" value="Adenyl_kin_sub"/>
</dbReference>
<dbReference type="Proteomes" id="UP000075799">
    <property type="component" value="Unassembled WGS sequence"/>
</dbReference>
<dbReference type="OrthoDB" id="5292055at2"/>
<organism evidence="9 11">
    <name type="scientific">Bdellovibrio bacteriovorus</name>
    <dbReference type="NCBI Taxonomy" id="959"/>
    <lineage>
        <taxon>Bacteria</taxon>
        <taxon>Pseudomonadati</taxon>
        <taxon>Bdellovibrionota</taxon>
        <taxon>Bdellovibrionia</taxon>
        <taxon>Bdellovibrionales</taxon>
        <taxon>Pseudobdellovibrionaceae</taxon>
        <taxon>Bdellovibrio</taxon>
    </lineage>
</organism>
<keyword evidence="1 5" id="KW-0808">Transferase</keyword>
<evidence type="ECO:0000256" key="4">
    <source>
        <dbReference type="ARBA" id="ARBA00022777"/>
    </source>
</evidence>
<feature type="binding site" evidence="5">
    <location>
        <position position="169"/>
    </location>
    <ligand>
        <name>AMP</name>
        <dbReference type="ChEBI" id="CHEBI:456215"/>
    </ligand>
</feature>
<feature type="binding site" evidence="5">
    <location>
        <begin position="83"/>
        <end position="86"/>
    </location>
    <ligand>
        <name>AMP</name>
        <dbReference type="ChEBI" id="CHEBI:456215"/>
    </ligand>
</feature>
<feature type="region of interest" description="NMP" evidence="5">
    <location>
        <begin position="30"/>
        <end position="59"/>
    </location>
</feature>
<comment type="caution">
    <text evidence="9">The sequence shown here is derived from an EMBL/GenBank/DDBJ whole genome shotgun (WGS) entry which is preliminary data.</text>
</comment>
<sequence length="211" mass="23407">MNVILFGAPGAGKGTQSELLIKRLGMTQISTGDLFRAAIKGQTDLGKKAQEYMDKGQLVPDSIVIGMVEEVLQKGTKNFILDGFPRTAVQAQALDELLVKMNLSIGKAIFLEVPMSILMDRLTGRRVCKNCGSVYHIVSKPTKTEGKCDVCGGEVIQRNDDKAEVIETRLKTYQEQTSPLKEFYKKAGKYVEVDGNRDSEEVYKEIEKIIK</sequence>
<dbReference type="Gene3D" id="3.40.50.300">
    <property type="entry name" value="P-loop containing nucleotide triphosphate hydrolases"/>
    <property type="match status" value="1"/>
</dbReference>
<dbReference type="PROSITE" id="PS00113">
    <property type="entry name" value="ADENYLATE_KINASE"/>
    <property type="match status" value="1"/>
</dbReference>
<feature type="binding site" evidence="5">
    <location>
        <begin position="134"/>
        <end position="135"/>
    </location>
    <ligand>
        <name>ATP</name>
        <dbReference type="ChEBI" id="CHEBI:30616"/>
    </ligand>
</feature>
<feature type="binding site" evidence="5">
    <location>
        <position position="131"/>
    </location>
    <ligand>
        <name>Zn(2+)</name>
        <dbReference type="ChEBI" id="CHEBI:29105"/>
        <note>structural</note>
    </ligand>
</feature>